<accession>A0A9N7Z3V0</accession>
<keyword evidence="3" id="KW-1185">Reference proteome</keyword>
<keyword evidence="1" id="KW-0472">Membrane</keyword>
<dbReference type="AlphaFoldDB" id="A0A9N7Z3V0"/>
<dbReference type="EMBL" id="CADEAL010004048">
    <property type="protein sequence ID" value="CAB1450300.1"/>
    <property type="molecule type" value="Genomic_DNA"/>
</dbReference>
<feature type="transmembrane region" description="Helical" evidence="1">
    <location>
        <begin position="38"/>
        <end position="60"/>
    </location>
</feature>
<reference evidence="2" key="1">
    <citation type="submission" date="2020-03" db="EMBL/GenBank/DDBJ databases">
        <authorList>
            <person name="Weist P."/>
        </authorList>
    </citation>
    <scope>NUCLEOTIDE SEQUENCE</scope>
</reference>
<comment type="caution">
    <text evidence="2">The sequence shown here is derived from an EMBL/GenBank/DDBJ whole genome shotgun (WGS) entry which is preliminary data.</text>
</comment>
<evidence type="ECO:0000313" key="3">
    <source>
        <dbReference type="Proteomes" id="UP001153269"/>
    </source>
</evidence>
<gene>
    <name evidence="2" type="ORF">PLEPLA_LOCUS37989</name>
</gene>
<dbReference type="Proteomes" id="UP001153269">
    <property type="component" value="Unassembled WGS sequence"/>
</dbReference>
<evidence type="ECO:0000256" key="1">
    <source>
        <dbReference type="SAM" id="Phobius"/>
    </source>
</evidence>
<proteinExistence type="predicted"/>
<evidence type="ECO:0000313" key="2">
    <source>
        <dbReference type="EMBL" id="CAB1450300.1"/>
    </source>
</evidence>
<organism evidence="2 3">
    <name type="scientific">Pleuronectes platessa</name>
    <name type="common">European plaice</name>
    <dbReference type="NCBI Taxonomy" id="8262"/>
    <lineage>
        <taxon>Eukaryota</taxon>
        <taxon>Metazoa</taxon>
        <taxon>Chordata</taxon>
        <taxon>Craniata</taxon>
        <taxon>Vertebrata</taxon>
        <taxon>Euteleostomi</taxon>
        <taxon>Actinopterygii</taxon>
        <taxon>Neopterygii</taxon>
        <taxon>Teleostei</taxon>
        <taxon>Neoteleostei</taxon>
        <taxon>Acanthomorphata</taxon>
        <taxon>Carangaria</taxon>
        <taxon>Pleuronectiformes</taxon>
        <taxon>Pleuronectoidei</taxon>
        <taxon>Pleuronectidae</taxon>
        <taxon>Pleuronectes</taxon>
    </lineage>
</organism>
<keyword evidence="1" id="KW-1133">Transmembrane helix</keyword>
<keyword evidence="1" id="KW-0812">Transmembrane</keyword>
<name>A0A9N7Z3V0_PLEPL</name>
<protein>
    <submittedName>
        <fullName evidence="2">Uncharacterized protein</fullName>
    </submittedName>
</protein>
<sequence>MCACSAPPSFCLDISCSLLLSCSFSLSLRTSDEQRIRCIMLFFAIVAGLGAVTLLVLLFASHIRSYAAGGVCRSPARLDGKTALITGAKHGHWEGDRPGSGDER</sequence>